<dbReference type="Proteomes" id="UP000465601">
    <property type="component" value="Unassembled WGS sequence"/>
</dbReference>
<evidence type="ECO:0000256" key="1">
    <source>
        <dbReference type="ARBA" id="ARBA00010641"/>
    </source>
</evidence>
<dbReference type="InterPro" id="IPR013325">
    <property type="entry name" value="RNA_pol_sigma_r2"/>
</dbReference>
<dbReference type="InterPro" id="IPR013324">
    <property type="entry name" value="RNA_pol_sigma_r3/r4-like"/>
</dbReference>
<dbReference type="PANTHER" id="PTHR43133:SF8">
    <property type="entry name" value="RNA POLYMERASE SIGMA FACTOR HI_1459-RELATED"/>
    <property type="match status" value="1"/>
</dbReference>
<keyword evidence="2" id="KW-0805">Transcription regulation</keyword>
<dbReference type="SUPFAM" id="SSF88946">
    <property type="entry name" value="Sigma2 domain of RNA polymerase sigma factors"/>
    <property type="match status" value="1"/>
</dbReference>
<name>A0A833M8T4_9FIRM</name>
<evidence type="ECO:0000259" key="7">
    <source>
        <dbReference type="Pfam" id="PF08281"/>
    </source>
</evidence>
<evidence type="ECO:0000313" key="9">
    <source>
        <dbReference type="Proteomes" id="UP000465601"/>
    </source>
</evidence>
<dbReference type="PANTHER" id="PTHR43133">
    <property type="entry name" value="RNA POLYMERASE ECF-TYPE SIGMA FACTO"/>
    <property type="match status" value="1"/>
</dbReference>
<keyword evidence="9" id="KW-1185">Reference proteome</keyword>
<dbReference type="OrthoDB" id="9782703at2"/>
<dbReference type="InterPro" id="IPR007627">
    <property type="entry name" value="RNA_pol_sigma70_r2"/>
</dbReference>
<dbReference type="InterPro" id="IPR013249">
    <property type="entry name" value="RNA_pol_sigma70_r4_t2"/>
</dbReference>
<gene>
    <name evidence="8" type="ORF">F8153_12445</name>
</gene>
<dbReference type="NCBIfam" id="TIGR02937">
    <property type="entry name" value="sigma70-ECF"/>
    <property type="match status" value="1"/>
</dbReference>
<organism evidence="8 9">
    <name type="scientific">Alkaliphilus serpentinus</name>
    <dbReference type="NCBI Taxonomy" id="1482731"/>
    <lineage>
        <taxon>Bacteria</taxon>
        <taxon>Bacillati</taxon>
        <taxon>Bacillota</taxon>
        <taxon>Clostridia</taxon>
        <taxon>Peptostreptococcales</taxon>
        <taxon>Natronincolaceae</taxon>
        <taxon>Alkaliphilus</taxon>
    </lineage>
</organism>
<evidence type="ECO:0000313" key="8">
    <source>
        <dbReference type="EMBL" id="KAB3527267.1"/>
    </source>
</evidence>
<dbReference type="Gene3D" id="1.10.1740.10">
    <property type="match status" value="1"/>
</dbReference>
<evidence type="ECO:0000256" key="4">
    <source>
        <dbReference type="ARBA" id="ARBA00023125"/>
    </source>
</evidence>
<evidence type="ECO:0000256" key="3">
    <source>
        <dbReference type="ARBA" id="ARBA00023082"/>
    </source>
</evidence>
<dbReference type="Gene3D" id="1.10.10.10">
    <property type="entry name" value="Winged helix-like DNA-binding domain superfamily/Winged helix DNA-binding domain"/>
    <property type="match status" value="1"/>
</dbReference>
<reference evidence="8 9" key="1">
    <citation type="submission" date="2019-10" db="EMBL/GenBank/DDBJ databases">
        <title>Alkaliphilus serpentinus sp. nov. and Alkaliphilus pronyensis sp. nov., two novel anaerobic alkaliphilic species isolated from the serpentinized-hosted hydrothermal field of the Prony Bay (New Caledonia).</title>
        <authorList>
            <person name="Postec A."/>
        </authorList>
    </citation>
    <scope>NUCLEOTIDE SEQUENCE [LARGE SCALE GENOMIC DNA]</scope>
    <source>
        <strain evidence="8 9">LacT</strain>
    </source>
</reference>
<dbReference type="GO" id="GO:0016987">
    <property type="term" value="F:sigma factor activity"/>
    <property type="evidence" value="ECO:0007669"/>
    <property type="project" value="UniProtKB-KW"/>
</dbReference>
<protein>
    <submittedName>
        <fullName evidence="8">Sigma-70 family RNA polymerase sigma factor</fullName>
    </submittedName>
</protein>
<dbReference type="Pfam" id="PF04542">
    <property type="entry name" value="Sigma70_r2"/>
    <property type="match status" value="1"/>
</dbReference>
<dbReference type="EMBL" id="WBZB01000044">
    <property type="protein sequence ID" value="KAB3527267.1"/>
    <property type="molecule type" value="Genomic_DNA"/>
</dbReference>
<dbReference type="GO" id="GO:0003677">
    <property type="term" value="F:DNA binding"/>
    <property type="evidence" value="ECO:0007669"/>
    <property type="project" value="UniProtKB-KW"/>
</dbReference>
<keyword evidence="5" id="KW-0804">Transcription</keyword>
<sequence>MEGWKPIQMCKDNNGVEFEELVREFEKKVYNISYSITENKDDALDVSQEVFLKVYRRIHTFRGDSSIATWLYRITINTCWDYLKKRNKQKSNYTNCFNDEKHTLINAEGVDDWKTPEDIHDVKELQAIVREAINHLTDDQRVVVVLRDLQQLSYNEIAEILNCSLGLVKSRLSRGRTKLREILTNSQEYREYLGEGFYYERKDREES</sequence>
<comment type="similarity">
    <text evidence="1">Belongs to the sigma-70 factor family. ECF subfamily.</text>
</comment>
<feature type="domain" description="RNA polymerase sigma factor 70 region 4 type 2" evidence="7">
    <location>
        <begin position="128"/>
        <end position="179"/>
    </location>
</feature>
<keyword evidence="4" id="KW-0238">DNA-binding</keyword>
<keyword evidence="3" id="KW-0731">Sigma factor</keyword>
<feature type="domain" description="RNA polymerase sigma-70 region 2" evidence="6">
    <location>
        <begin position="21"/>
        <end position="88"/>
    </location>
</feature>
<evidence type="ECO:0000256" key="2">
    <source>
        <dbReference type="ARBA" id="ARBA00023015"/>
    </source>
</evidence>
<dbReference type="GO" id="GO:0006352">
    <property type="term" value="P:DNA-templated transcription initiation"/>
    <property type="evidence" value="ECO:0007669"/>
    <property type="project" value="InterPro"/>
</dbReference>
<dbReference type="Pfam" id="PF08281">
    <property type="entry name" value="Sigma70_r4_2"/>
    <property type="match status" value="1"/>
</dbReference>
<dbReference type="InterPro" id="IPR014284">
    <property type="entry name" value="RNA_pol_sigma-70_dom"/>
</dbReference>
<evidence type="ECO:0000256" key="5">
    <source>
        <dbReference type="ARBA" id="ARBA00023163"/>
    </source>
</evidence>
<dbReference type="RefSeq" id="WP_151866677.1">
    <property type="nucleotide sequence ID" value="NZ_WBZB01000044.1"/>
</dbReference>
<accession>A0A833M8T4</accession>
<dbReference type="InterPro" id="IPR036388">
    <property type="entry name" value="WH-like_DNA-bd_sf"/>
</dbReference>
<dbReference type="CDD" id="cd06171">
    <property type="entry name" value="Sigma70_r4"/>
    <property type="match status" value="1"/>
</dbReference>
<comment type="caution">
    <text evidence="8">The sequence shown here is derived from an EMBL/GenBank/DDBJ whole genome shotgun (WGS) entry which is preliminary data.</text>
</comment>
<dbReference type="SUPFAM" id="SSF88659">
    <property type="entry name" value="Sigma3 and sigma4 domains of RNA polymerase sigma factors"/>
    <property type="match status" value="1"/>
</dbReference>
<dbReference type="AlphaFoldDB" id="A0A833M8T4"/>
<dbReference type="InterPro" id="IPR039425">
    <property type="entry name" value="RNA_pol_sigma-70-like"/>
</dbReference>
<evidence type="ECO:0000259" key="6">
    <source>
        <dbReference type="Pfam" id="PF04542"/>
    </source>
</evidence>
<proteinExistence type="inferred from homology"/>